<evidence type="ECO:0000313" key="3">
    <source>
        <dbReference type="Proteomes" id="UP000236621"/>
    </source>
</evidence>
<organism evidence="2 3">
    <name type="scientific">Tolypocladium capitatum</name>
    <dbReference type="NCBI Taxonomy" id="45235"/>
    <lineage>
        <taxon>Eukaryota</taxon>
        <taxon>Fungi</taxon>
        <taxon>Dikarya</taxon>
        <taxon>Ascomycota</taxon>
        <taxon>Pezizomycotina</taxon>
        <taxon>Sordariomycetes</taxon>
        <taxon>Hypocreomycetidae</taxon>
        <taxon>Hypocreales</taxon>
        <taxon>Ophiocordycipitaceae</taxon>
        <taxon>Tolypocladium</taxon>
    </lineage>
</organism>
<dbReference type="STRING" id="45235.A0A2K3PZF9"/>
<accession>A0A2K3PZF9</accession>
<evidence type="ECO:0000313" key="2">
    <source>
        <dbReference type="EMBL" id="PNY20678.1"/>
    </source>
</evidence>
<dbReference type="EMBL" id="NRSZ01001265">
    <property type="protein sequence ID" value="PNY20678.1"/>
    <property type="molecule type" value="Genomic_DNA"/>
</dbReference>
<dbReference type="AlphaFoldDB" id="A0A2K3PZF9"/>
<feature type="compositionally biased region" description="Polar residues" evidence="1">
    <location>
        <begin position="1"/>
        <end position="10"/>
    </location>
</feature>
<sequence length="523" mass="58477">MHVSSQTRPQELTLLETGQYGSVHSDQGAHALSSLNNEPKPEHVHLESPPGSAKGATFPQSRSESALYANEYDAHGLPLSSTMAFPPDYLTSDDQPHVNHVSDFAGTLDPNPEPFRSITACADVSQFSMLVAGGVMDQQPWGEASLQHQPSNFDILLPDQRGGKRGPFKDPKLREETAQTRRTGSCIRCRMQRIRVGTPGELRVAPRTCNCESDPEDPGGICLTCTNVANTKAGRFPCLRYKITDIKLYKPGQVPGYEWTRRWTNSITDPIQKWASSEVKVIHVSAGYSPRCIELQVRRFIPQDGDKLVRTWDHRGMKKSVAIPPYALIDLDAAKSTYSMHIQEIMTDTIQKSLDRPQGLLCKTYLRAVRLMRHPSTSMDSVKLLRLTLTLWVSIRLSTTSSFIVGDETLGMPGNILDETSPNAGKIPMPPVLGAQLDLVLIHHIQTKLRREMLEILQKMVLKNKQGTWFVTYLVTFILLHNTALITAHDAGYAYKHGMKRRYAREDKVREYHLGETGPFPSA</sequence>
<feature type="region of interest" description="Disordered" evidence="1">
    <location>
        <begin position="1"/>
        <end position="62"/>
    </location>
</feature>
<dbReference type="Proteomes" id="UP000236621">
    <property type="component" value="Unassembled WGS sequence"/>
</dbReference>
<dbReference type="OrthoDB" id="3474066at2759"/>
<evidence type="ECO:0000256" key="1">
    <source>
        <dbReference type="SAM" id="MobiDB-lite"/>
    </source>
</evidence>
<protein>
    <recommendedName>
        <fullName evidence="4">Zn(2)-C6 fungal-type domain-containing protein</fullName>
    </recommendedName>
</protein>
<keyword evidence="3" id="KW-1185">Reference proteome</keyword>
<comment type="caution">
    <text evidence="2">The sequence shown here is derived from an EMBL/GenBank/DDBJ whole genome shotgun (WGS) entry which is preliminary data.</text>
</comment>
<reference evidence="2 3" key="1">
    <citation type="submission" date="2017-08" db="EMBL/GenBank/DDBJ databases">
        <title>Harnessing the power of phylogenomics to disentangle the directionality and signatures of interkingdom host jumping in the parasitic fungal genus Tolypocladium.</title>
        <authorList>
            <person name="Quandt C.A."/>
            <person name="Patterson W."/>
            <person name="Spatafora J.W."/>
        </authorList>
    </citation>
    <scope>NUCLEOTIDE SEQUENCE [LARGE SCALE GENOMIC DNA]</scope>
    <source>
        <strain evidence="2 3">CBS 113982</strain>
    </source>
</reference>
<name>A0A2K3PZF9_9HYPO</name>
<gene>
    <name evidence="2" type="ORF">TCAP_07320</name>
</gene>
<feature type="compositionally biased region" description="Basic and acidic residues" evidence="1">
    <location>
        <begin position="167"/>
        <end position="179"/>
    </location>
</feature>
<dbReference type="InterPro" id="IPR052973">
    <property type="entry name" value="Fungal_sec-metab_reg_TF"/>
</dbReference>
<dbReference type="PANTHER" id="PTHR35392">
    <property type="entry name" value="ZN(II)2CYS6 TRANSCRIPTION FACTOR (EUROFUNG)-RELATED-RELATED"/>
    <property type="match status" value="1"/>
</dbReference>
<dbReference type="PANTHER" id="PTHR35392:SF3">
    <property type="entry name" value="ZN(2)-C6 FUNGAL-TYPE DOMAIN-CONTAINING PROTEIN"/>
    <property type="match status" value="1"/>
</dbReference>
<proteinExistence type="predicted"/>
<evidence type="ECO:0008006" key="4">
    <source>
        <dbReference type="Google" id="ProtNLM"/>
    </source>
</evidence>
<feature type="region of interest" description="Disordered" evidence="1">
    <location>
        <begin position="157"/>
        <end position="179"/>
    </location>
</feature>